<gene>
    <name evidence="2" type="ORF">STAS_19032</name>
</gene>
<keyword evidence="3" id="KW-1185">Reference proteome</keyword>
<organism evidence="2 3">
    <name type="scientific">Striga asiatica</name>
    <name type="common">Asiatic witchweed</name>
    <name type="synonym">Buchnera asiatica</name>
    <dbReference type="NCBI Taxonomy" id="4170"/>
    <lineage>
        <taxon>Eukaryota</taxon>
        <taxon>Viridiplantae</taxon>
        <taxon>Streptophyta</taxon>
        <taxon>Embryophyta</taxon>
        <taxon>Tracheophyta</taxon>
        <taxon>Spermatophyta</taxon>
        <taxon>Magnoliopsida</taxon>
        <taxon>eudicotyledons</taxon>
        <taxon>Gunneridae</taxon>
        <taxon>Pentapetalae</taxon>
        <taxon>asterids</taxon>
        <taxon>lamiids</taxon>
        <taxon>Lamiales</taxon>
        <taxon>Orobanchaceae</taxon>
        <taxon>Buchnereae</taxon>
        <taxon>Striga</taxon>
    </lineage>
</organism>
<feature type="compositionally biased region" description="Basic residues" evidence="1">
    <location>
        <begin position="90"/>
        <end position="102"/>
    </location>
</feature>
<feature type="region of interest" description="Disordered" evidence="1">
    <location>
        <begin position="74"/>
        <end position="102"/>
    </location>
</feature>
<name>A0A5A7QBA4_STRAF</name>
<evidence type="ECO:0000313" key="2">
    <source>
        <dbReference type="EMBL" id="GER42252.1"/>
    </source>
</evidence>
<dbReference type="AlphaFoldDB" id="A0A5A7QBA4"/>
<reference evidence="3" key="1">
    <citation type="journal article" date="2019" name="Curr. Biol.">
        <title>Genome Sequence of Striga asiatica Provides Insight into the Evolution of Plant Parasitism.</title>
        <authorList>
            <person name="Yoshida S."/>
            <person name="Kim S."/>
            <person name="Wafula E.K."/>
            <person name="Tanskanen J."/>
            <person name="Kim Y.M."/>
            <person name="Honaas L."/>
            <person name="Yang Z."/>
            <person name="Spallek T."/>
            <person name="Conn C.E."/>
            <person name="Ichihashi Y."/>
            <person name="Cheong K."/>
            <person name="Cui S."/>
            <person name="Der J.P."/>
            <person name="Gundlach H."/>
            <person name="Jiao Y."/>
            <person name="Hori C."/>
            <person name="Ishida J.K."/>
            <person name="Kasahara H."/>
            <person name="Kiba T."/>
            <person name="Kim M.S."/>
            <person name="Koo N."/>
            <person name="Laohavisit A."/>
            <person name="Lee Y.H."/>
            <person name="Lumba S."/>
            <person name="McCourt P."/>
            <person name="Mortimer J.C."/>
            <person name="Mutuku J.M."/>
            <person name="Nomura T."/>
            <person name="Sasaki-Sekimoto Y."/>
            <person name="Seto Y."/>
            <person name="Wang Y."/>
            <person name="Wakatake T."/>
            <person name="Sakakibara H."/>
            <person name="Demura T."/>
            <person name="Yamaguchi S."/>
            <person name="Yoneyama K."/>
            <person name="Manabe R.I."/>
            <person name="Nelson D.C."/>
            <person name="Schulman A.H."/>
            <person name="Timko M.P."/>
            <person name="dePamphilis C.W."/>
            <person name="Choi D."/>
            <person name="Shirasu K."/>
        </authorList>
    </citation>
    <scope>NUCLEOTIDE SEQUENCE [LARGE SCALE GENOMIC DNA]</scope>
    <source>
        <strain evidence="3">cv. UVA1</strain>
    </source>
</reference>
<evidence type="ECO:0000313" key="3">
    <source>
        <dbReference type="Proteomes" id="UP000325081"/>
    </source>
</evidence>
<proteinExistence type="predicted"/>
<accession>A0A5A7QBA4</accession>
<dbReference type="EMBL" id="BKCP01006294">
    <property type="protein sequence ID" value="GER42252.1"/>
    <property type="molecule type" value="Genomic_DNA"/>
</dbReference>
<feature type="compositionally biased region" description="Polar residues" evidence="1">
    <location>
        <begin position="74"/>
        <end position="87"/>
    </location>
</feature>
<comment type="caution">
    <text evidence="2">The sequence shown here is derived from an EMBL/GenBank/DDBJ whole genome shotgun (WGS) entry which is preliminary data.</text>
</comment>
<sequence>MSKGIPALQLHMNLNFQNLGMGKGIHEKGVVVLRESGECVAARRAATSLPTSTCGCFTSRVDDVHLIALRLPSSSTSNCNSVCPNSTRGERRHHSRRVPALS</sequence>
<dbReference type="Proteomes" id="UP000325081">
    <property type="component" value="Unassembled WGS sequence"/>
</dbReference>
<evidence type="ECO:0000256" key="1">
    <source>
        <dbReference type="SAM" id="MobiDB-lite"/>
    </source>
</evidence>
<protein>
    <submittedName>
        <fullName evidence="2">Cleavage and polyadenylation specificity factor73-I</fullName>
    </submittedName>
</protein>